<sequence length="474" mass="53313">MPKTATFLSLDPDLSTLIVRRFHQLSTRNLLFLEGRVAALQKLQRNLDQTQKENRDVIDADKSWEEFALLGTGRGARGDIDIPSIALAEWSISRKTRKTGNLAGEKIEPWQQAKAIRFVRNLLQSIEEPGVEDRDTILHAVQLELQTLRDNLVLKPEAEFSPQAKVLDVTMSCLENSKPRLTWMQREVSKNGDFAIISDIVQSLLLAIQDSLTMKGSEVSGQATSLSFVKNILETAQDKIFSQLPEILELHAGLLSIAIESLSTIHASEPTDDADFSHQAKLLSVAKDLLERIQERFRDSPNYSPQANDLRAVKNLLQNVQDKLYAIDTDLARRAKSFDLAETSLRTIQDKWDVALALKDALKEYQAVLRYREMSSLEPPASRSLETIKKWFERADAHDLLNVAREGGPFLPQSALNSLFKVDRKETIALHVGADDDPVSKTLSQWKWYTNLAGTWSKVSGGLPRNGFMTQWLG</sequence>
<comment type="caution">
    <text evidence="3">The sequence shown here is derived from an EMBL/GenBank/DDBJ whole genome shotgun (WGS) entry which is preliminary data.</text>
</comment>
<organism evidence="3 4">
    <name type="scientific">Cadophora malorum</name>
    <dbReference type="NCBI Taxonomy" id="108018"/>
    <lineage>
        <taxon>Eukaryota</taxon>
        <taxon>Fungi</taxon>
        <taxon>Dikarya</taxon>
        <taxon>Ascomycota</taxon>
        <taxon>Pezizomycotina</taxon>
        <taxon>Leotiomycetes</taxon>
        <taxon>Helotiales</taxon>
        <taxon>Ploettnerulaceae</taxon>
        <taxon>Cadophora</taxon>
    </lineage>
</organism>
<proteinExistence type="predicted"/>
<name>A0A8H7TEC0_9HELO</name>
<feature type="domain" description="DUF6594" evidence="2">
    <location>
        <begin position="2"/>
        <end position="84"/>
    </location>
</feature>
<feature type="domain" description="DUF6594" evidence="2">
    <location>
        <begin position="316"/>
        <end position="413"/>
    </location>
</feature>
<dbReference type="OrthoDB" id="5342093at2759"/>
<dbReference type="Pfam" id="PF20237">
    <property type="entry name" value="DUF6594"/>
    <property type="match status" value="2"/>
</dbReference>
<accession>A0A8H7TEC0</accession>
<reference evidence="3" key="1">
    <citation type="submission" date="2021-02" db="EMBL/GenBank/DDBJ databases">
        <title>Genome sequence Cadophora malorum strain M34.</title>
        <authorList>
            <person name="Stefanovic E."/>
            <person name="Vu D."/>
            <person name="Scully C."/>
            <person name="Dijksterhuis J."/>
            <person name="Roader J."/>
            <person name="Houbraken J."/>
        </authorList>
    </citation>
    <scope>NUCLEOTIDE SEQUENCE</scope>
    <source>
        <strain evidence="3">M34</strain>
    </source>
</reference>
<dbReference type="EMBL" id="JAFJYH010000142">
    <property type="protein sequence ID" value="KAG4417886.1"/>
    <property type="molecule type" value="Genomic_DNA"/>
</dbReference>
<evidence type="ECO:0000313" key="3">
    <source>
        <dbReference type="EMBL" id="KAG4417886.1"/>
    </source>
</evidence>
<feature type="coiled-coil region" evidence="1">
    <location>
        <begin position="33"/>
        <end position="60"/>
    </location>
</feature>
<gene>
    <name evidence="3" type="ORF">IFR04_008940</name>
</gene>
<evidence type="ECO:0000256" key="1">
    <source>
        <dbReference type="SAM" id="Coils"/>
    </source>
</evidence>
<protein>
    <recommendedName>
        <fullName evidence="2">DUF6594 domain-containing protein</fullName>
    </recommendedName>
</protein>
<evidence type="ECO:0000259" key="2">
    <source>
        <dbReference type="Pfam" id="PF20237"/>
    </source>
</evidence>
<keyword evidence="1" id="KW-0175">Coiled coil</keyword>
<dbReference type="InterPro" id="IPR046529">
    <property type="entry name" value="DUF6594"/>
</dbReference>
<dbReference type="AlphaFoldDB" id="A0A8H7TEC0"/>
<dbReference type="Proteomes" id="UP000664132">
    <property type="component" value="Unassembled WGS sequence"/>
</dbReference>
<evidence type="ECO:0000313" key="4">
    <source>
        <dbReference type="Proteomes" id="UP000664132"/>
    </source>
</evidence>
<keyword evidence="4" id="KW-1185">Reference proteome</keyword>